<evidence type="ECO:0000313" key="4">
    <source>
        <dbReference type="Proteomes" id="UP000236893"/>
    </source>
</evidence>
<name>A0A2S4ZZQ4_9SPHI</name>
<dbReference type="Proteomes" id="UP000236893">
    <property type="component" value="Unassembled WGS sequence"/>
</dbReference>
<dbReference type="OrthoDB" id="9763659at2"/>
<dbReference type="InterPro" id="IPR010285">
    <property type="entry name" value="DNA_helicase_pif1-like_DEAD"/>
</dbReference>
<dbReference type="Pfam" id="PF14493">
    <property type="entry name" value="HTH_40"/>
    <property type="match status" value="1"/>
</dbReference>
<reference evidence="3 4" key="1">
    <citation type="submission" date="2018-01" db="EMBL/GenBank/DDBJ databases">
        <authorList>
            <person name="Gaut B.S."/>
            <person name="Morton B.R."/>
            <person name="Clegg M.T."/>
            <person name="Duvall M.R."/>
        </authorList>
    </citation>
    <scope>NUCLEOTIDE SEQUENCE [LARGE SCALE GENOMIC DNA]</scope>
    <source>
        <strain evidence="3 4">HR-AV</strain>
    </source>
</reference>
<keyword evidence="3" id="KW-0378">Hydrolase</keyword>
<evidence type="ECO:0000313" key="3">
    <source>
        <dbReference type="EMBL" id="POY35353.1"/>
    </source>
</evidence>
<protein>
    <submittedName>
        <fullName evidence="3">Helicase</fullName>
    </submittedName>
</protein>
<dbReference type="FunFam" id="3.40.50.300:FF:001498">
    <property type="entry name" value="ATP-dependent DNA helicase"/>
    <property type="match status" value="1"/>
</dbReference>
<gene>
    <name evidence="3" type="ORF">C3K47_14910</name>
</gene>
<proteinExistence type="predicted"/>
<evidence type="ECO:0000259" key="2">
    <source>
        <dbReference type="Pfam" id="PF14493"/>
    </source>
</evidence>
<dbReference type="SUPFAM" id="SSF52540">
    <property type="entry name" value="P-loop containing nucleoside triphosphate hydrolases"/>
    <property type="match status" value="2"/>
</dbReference>
<dbReference type="PANTHER" id="PTHR47642">
    <property type="entry name" value="ATP-DEPENDENT DNA HELICASE"/>
    <property type="match status" value="1"/>
</dbReference>
<dbReference type="RefSeq" id="WP_103789958.1">
    <property type="nucleotide sequence ID" value="NZ_PQVF01000011.1"/>
</dbReference>
<dbReference type="Pfam" id="PF05970">
    <property type="entry name" value="PIF1"/>
    <property type="match status" value="1"/>
</dbReference>
<dbReference type="CDD" id="cd18809">
    <property type="entry name" value="SF1_C_RecD"/>
    <property type="match status" value="1"/>
</dbReference>
<dbReference type="InterPro" id="IPR051055">
    <property type="entry name" value="PIF1_helicase"/>
</dbReference>
<evidence type="ECO:0000259" key="1">
    <source>
        <dbReference type="Pfam" id="PF05970"/>
    </source>
</evidence>
<keyword evidence="3" id="KW-0547">Nucleotide-binding</keyword>
<sequence length="738" mass="83763">MFDSSNSAFKYAVQFVNQTNRHLFITGKAGTGKTTFLRYISQHTPKKMVIVAPTGVAAINAGGVTIHSFFQLPFEAFLPINQPYWNKDQGRFNTIYSFLKNLKISKDRRELMQEMELLVIDEVSMVRADLLDTIDNVLKYVRKRPEPFGGVQVVYIGDLFQLPPVVKNDEWEVLRTYYESPFFFDAHVVKQAEPLYLELTKIYRQKDTSFINILNNIRNNVVLPSDLDQLHQHYQPDFQPPKNEHYITLTTHTAKANSINLRELNMLSAKSYQYNAEVTGDFNDKAYPADTVLELKENAQIMFIKNDKGENRRYYNGKIATVKSINTQSITVVFDNGNEIELEKESWKNVKYQFNSDTDRIDEIVLGEFKQYPVRLAWAVTIHKSQGLTFEKAIVDAGASFASGQVYVALSRLTNMQGLVLLSKITAQAVLNDNRVIAFCKKEFDESTITHQLQNDRASYINALLLQTFDWNKLVYYLEQHYNSLAGGLIADKTEAADLAEKWYKTAIAQQKVAESFVKQLGQLLVQAQSDNYRQLNERIDKASVYFSGSINEILDALDDHINQTRKKKRVVKYLAGLKQLRKIIFRKTELIKAAQLIAHGLSKGIDASLLLEEIKSNVESNDIEQEVEKAPTKTPKGETKLISLELFKGGKSITEIASERNMTEGTIEGHLASFIATGEIKVEELISEEKLKPILKSIQANSSVSLGVLKENLGVNFSYTEIKVAVAYWQATQTAGK</sequence>
<dbReference type="AlphaFoldDB" id="A0A2S4ZZQ4"/>
<dbReference type="GO" id="GO:0003678">
    <property type="term" value="F:DNA helicase activity"/>
    <property type="evidence" value="ECO:0007669"/>
    <property type="project" value="InterPro"/>
</dbReference>
<keyword evidence="3" id="KW-0067">ATP-binding</keyword>
<dbReference type="Gene3D" id="2.30.30.940">
    <property type="match status" value="1"/>
</dbReference>
<dbReference type="EMBL" id="PQVF01000011">
    <property type="protein sequence ID" value="POY35353.1"/>
    <property type="molecule type" value="Genomic_DNA"/>
</dbReference>
<feature type="domain" description="Helicase Helix-turn-helix" evidence="2">
    <location>
        <begin position="640"/>
        <end position="726"/>
    </location>
</feature>
<dbReference type="GO" id="GO:0000723">
    <property type="term" value="P:telomere maintenance"/>
    <property type="evidence" value="ECO:0007669"/>
    <property type="project" value="InterPro"/>
</dbReference>
<feature type="domain" description="DNA helicase Pif1-like DEAD-box helicase" evidence="1">
    <location>
        <begin position="8"/>
        <end position="219"/>
    </location>
</feature>
<dbReference type="InterPro" id="IPR029491">
    <property type="entry name" value="Helicase_HTH"/>
</dbReference>
<keyword evidence="4" id="KW-1185">Reference proteome</keyword>
<dbReference type="PANTHER" id="PTHR47642:SF6">
    <property type="entry name" value="ATP-DEPENDENT DNA HELICASE"/>
    <property type="match status" value="1"/>
</dbReference>
<keyword evidence="3" id="KW-0347">Helicase</keyword>
<organism evidence="3 4">
    <name type="scientific">Solitalea longa</name>
    <dbReference type="NCBI Taxonomy" id="2079460"/>
    <lineage>
        <taxon>Bacteria</taxon>
        <taxon>Pseudomonadati</taxon>
        <taxon>Bacteroidota</taxon>
        <taxon>Sphingobacteriia</taxon>
        <taxon>Sphingobacteriales</taxon>
        <taxon>Sphingobacteriaceae</taxon>
        <taxon>Solitalea</taxon>
    </lineage>
</organism>
<dbReference type="InterPro" id="IPR027417">
    <property type="entry name" value="P-loop_NTPase"/>
</dbReference>
<dbReference type="GO" id="GO:0006281">
    <property type="term" value="P:DNA repair"/>
    <property type="evidence" value="ECO:0007669"/>
    <property type="project" value="InterPro"/>
</dbReference>
<accession>A0A2S4ZZQ4</accession>
<dbReference type="Gene3D" id="3.40.50.300">
    <property type="entry name" value="P-loop containing nucleotide triphosphate hydrolases"/>
    <property type="match status" value="1"/>
</dbReference>
<comment type="caution">
    <text evidence="3">The sequence shown here is derived from an EMBL/GenBank/DDBJ whole genome shotgun (WGS) entry which is preliminary data.</text>
</comment>